<sequence>IPSLSTNLDAQIPIDLYSMNWIIHLCGVVIDNSLGLPSFHIFFRQKTISKGVHAGSSTYIISQPEIYSHLFLKNQGVERLEVRKLFRSILIEYIRIFSEHDICVDVSIINF</sequence>
<keyword evidence="3" id="KW-1185">Reference proteome</keyword>
<dbReference type="AlphaFoldDB" id="A0A430QCR6"/>
<dbReference type="EMBL" id="QMKO01001967">
    <property type="protein sequence ID" value="RTG85485.1"/>
    <property type="molecule type" value="Genomic_DNA"/>
</dbReference>
<keyword evidence="1" id="KW-0812">Transmembrane</keyword>
<name>A0A430QCR6_SCHBO</name>
<feature type="transmembrane region" description="Helical" evidence="1">
    <location>
        <begin position="21"/>
        <end position="43"/>
    </location>
</feature>
<organism evidence="2 3">
    <name type="scientific">Schistosoma bovis</name>
    <name type="common">Blood fluke</name>
    <dbReference type="NCBI Taxonomy" id="6184"/>
    <lineage>
        <taxon>Eukaryota</taxon>
        <taxon>Metazoa</taxon>
        <taxon>Spiralia</taxon>
        <taxon>Lophotrochozoa</taxon>
        <taxon>Platyhelminthes</taxon>
        <taxon>Trematoda</taxon>
        <taxon>Digenea</taxon>
        <taxon>Strigeidida</taxon>
        <taxon>Schistosomatoidea</taxon>
        <taxon>Schistosomatidae</taxon>
        <taxon>Schistosoma</taxon>
    </lineage>
</organism>
<proteinExistence type="predicted"/>
<keyword evidence="1" id="KW-0472">Membrane</keyword>
<gene>
    <name evidence="2" type="ORF">DC041_0010381</name>
</gene>
<dbReference type="Proteomes" id="UP000290809">
    <property type="component" value="Unassembled WGS sequence"/>
</dbReference>
<feature type="non-terminal residue" evidence="2">
    <location>
        <position position="1"/>
    </location>
</feature>
<evidence type="ECO:0000313" key="2">
    <source>
        <dbReference type="EMBL" id="RTG85485.1"/>
    </source>
</evidence>
<reference evidence="2 3" key="1">
    <citation type="journal article" date="2019" name="PLoS Pathog.">
        <title>Genome sequence of the bovine parasite Schistosoma bovis Tanzania.</title>
        <authorList>
            <person name="Oey H."/>
            <person name="Zakrzewski M."/>
            <person name="Gobert G."/>
            <person name="Gravermann K."/>
            <person name="Stoye J."/>
            <person name="Jones M."/>
            <person name="Mcmanus D."/>
            <person name="Krause L."/>
        </authorList>
    </citation>
    <scope>NUCLEOTIDE SEQUENCE [LARGE SCALE GENOMIC DNA]</scope>
    <source>
        <strain evidence="2 3">TAN1997</strain>
    </source>
</reference>
<protein>
    <submittedName>
        <fullName evidence="2">Uncharacterized protein</fullName>
    </submittedName>
</protein>
<accession>A0A430QCR6</accession>
<comment type="caution">
    <text evidence="2">The sequence shown here is derived from an EMBL/GenBank/DDBJ whole genome shotgun (WGS) entry which is preliminary data.</text>
</comment>
<keyword evidence="1" id="KW-1133">Transmembrane helix</keyword>
<evidence type="ECO:0000313" key="3">
    <source>
        <dbReference type="Proteomes" id="UP000290809"/>
    </source>
</evidence>
<evidence type="ECO:0000256" key="1">
    <source>
        <dbReference type="SAM" id="Phobius"/>
    </source>
</evidence>